<dbReference type="Pfam" id="PF06144">
    <property type="entry name" value="DNA_pol3_delta"/>
    <property type="match status" value="1"/>
</dbReference>
<dbReference type="EMBL" id="JBHTCO010000011">
    <property type="protein sequence ID" value="MFC7393288.1"/>
    <property type="molecule type" value="Genomic_DNA"/>
</dbReference>
<evidence type="ECO:0000313" key="11">
    <source>
        <dbReference type="EMBL" id="MFC7393288.1"/>
    </source>
</evidence>
<evidence type="ECO:0000256" key="4">
    <source>
        <dbReference type="ARBA" id="ARBA00022695"/>
    </source>
</evidence>
<keyword evidence="12" id="KW-1185">Reference proteome</keyword>
<evidence type="ECO:0000259" key="9">
    <source>
        <dbReference type="Pfam" id="PF06144"/>
    </source>
</evidence>
<comment type="caution">
    <text evidence="11">The sequence shown here is derived from an EMBL/GenBank/DDBJ whole genome shotgun (WGS) entry which is preliminary data.</text>
</comment>
<reference evidence="12" key="1">
    <citation type="journal article" date="2019" name="Int. J. Syst. Evol. Microbiol.">
        <title>The Global Catalogue of Microorganisms (GCM) 10K type strain sequencing project: providing services to taxonomists for standard genome sequencing and annotation.</title>
        <authorList>
            <consortium name="The Broad Institute Genomics Platform"/>
            <consortium name="The Broad Institute Genome Sequencing Center for Infectious Disease"/>
            <person name="Wu L."/>
            <person name="Ma J."/>
        </authorList>
    </citation>
    <scope>NUCLEOTIDE SEQUENCE [LARGE SCALE GENOMIC DNA]</scope>
    <source>
        <strain evidence="12">CGMCC 1.16305</strain>
    </source>
</reference>
<dbReference type="PANTHER" id="PTHR34388:SF1">
    <property type="entry name" value="DNA POLYMERASE III SUBUNIT DELTA"/>
    <property type="match status" value="1"/>
</dbReference>
<evidence type="ECO:0000256" key="3">
    <source>
        <dbReference type="ARBA" id="ARBA00022679"/>
    </source>
</evidence>
<dbReference type="InterPro" id="IPR010372">
    <property type="entry name" value="DNA_pol3_delta_N"/>
</dbReference>
<gene>
    <name evidence="11" type="primary">holA</name>
    <name evidence="11" type="ORF">ACFQRG_09955</name>
</gene>
<dbReference type="EC" id="2.7.7.7" evidence="1"/>
<keyword evidence="3 11" id="KW-0808">Transferase</keyword>
<dbReference type="RefSeq" id="WP_380965746.1">
    <property type="nucleotide sequence ID" value="NZ_JBHTCO010000011.1"/>
</dbReference>
<protein>
    <recommendedName>
        <fullName evidence="2">DNA polymerase III subunit delta</fullName>
        <ecNumber evidence="1">2.7.7.7</ecNumber>
    </recommendedName>
</protein>
<feature type="domain" description="DNA polymerase III delta N-terminal" evidence="9">
    <location>
        <begin position="18"/>
        <end position="139"/>
    </location>
</feature>
<dbReference type="InterPro" id="IPR005790">
    <property type="entry name" value="DNA_polIII_delta"/>
</dbReference>
<evidence type="ECO:0000256" key="5">
    <source>
        <dbReference type="ARBA" id="ARBA00022705"/>
    </source>
</evidence>
<evidence type="ECO:0000259" key="10">
    <source>
        <dbReference type="Pfam" id="PF21694"/>
    </source>
</evidence>
<name>A0ABW2PV66_9BACL</name>
<feature type="domain" description="DNA polymerase III delta subunit-like C-terminal" evidence="10">
    <location>
        <begin position="216"/>
        <end position="335"/>
    </location>
</feature>
<dbReference type="Proteomes" id="UP001596505">
    <property type="component" value="Unassembled WGS sequence"/>
</dbReference>
<proteinExistence type="inferred from homology"/>
<dbReference type="InterPro" id="IPR048466">
    <property type="entry name" value="DNA_pol3_delta-like_C"/>
</dbReference>
<dbReference type="GO" id="GO:0003887">
    <property type="term" value="F:DNA-directed DNA polymerase activity"/>
    <property type="evidence" value="ECO:0007669"/>
    <property type="project" value="UniProtKB-EC"/>
</dbReference>
<accession>A0ABW2PV66</accession>
<comment type="similarity">
    <text evidence="7">Belongs to the DNA polymerase HolA subunit family.</text>
</comment>
<keyword evidence="4 11" id="KW-0548">Nucleotidyltransferase</keyword>
<dbReference type="Gene3D" id="1.20.272.10">
    <property type="match status" value="1"/>
</dbReference>
<dbReference type="InterPro" id="IPR008921">
    <property type="entry name" value="DNA_pol3_clamp-load_cplx_C"/>
</dbReference>
<evidence type="ECO:0000256" key="2">
    <source>
        <dbReference type="ARBA" id="ARBA00017703"/>
    </source>
</evidence>
<dbReference type="Pfam" id="PF21694">
    <property type="entry name" value="DNA_pol3_delta_C"/>
    <property type="match status" value="1"/>
</dbReference>
<comment type="catalytic activity">
    <reaction evidence="8">
        <text>DNA(n) + a 2'-deoxyribonucleoside 5'-triphosphate = DNA(n+1) + diphosphate</text>
        <dbReference type="Rhea" id="RHEA:22508"/>
        <dbReference type="Rhea" id="RHEA-COMP:17339"/>
        <dbReference type="Rhea" id="RHEA-COMP:17340"/>
        <dbReference type="ChEBI" id="CHEBI:33019"/>
        <dbReference type="ChEBI" id="CHEBI:61560"/>
        <dbReference type="ChEBI" id="CHEBI:173112"/>
        <dbReference type="EC" id="2.7.7.7"/>
    </reaction>
</comment>
<evidence type="ECO:0000256" key="6">
    <source>
        <dbReference type="ARBA" id="ARBA00022932"/>
    </source>
</evidence>
<dbReference type="Gene3D" id="3.40.50.300">
    <property type="entry name" value="P-loop containing nucleotide triphosphate hydrolases"/>
    <property type="match status" value="1"/>
</dbReference>
<dbReference type="SUPFAM" id="SSF52540">
    <property type="entry name" value="P-loop containing nucleoside triphosphate hydrolases"/>
    <property type="match status" value="1"/>
</dbReference>
<evidence type="ECO:0000256" key="1">
    <source>
        <dbReference type="ARBA" id="ARBA00012417"/>
    </source>
</evidence>
<evidence type="ECO:0000256" key="8">
    <source>
        <dbReference type="ARBA" id="ARBA00049244"/>
    </source>
</evidence>
<dbReference type="InterPro" id="IPR027417">
    <property type="entry name" value="P-loop_NTPase"/>
</dbReference>
<keyword evidence="5" id="KW-0235">DNA replication</keyword>
<dbReference type="PANTHER" id="PTHR34388">
    <property type="entry name" value="DNA POLYMERASE III SUBUNIT DELTA"/>
    <property type="match status" value="1"/>
</dbReference>
<evidence type="ECO:0000256" key="7">
    <source>
        <dbReference type="ARBA" id="ARBA00034754"/>
    </source>
</evidence>
<dbReference type="NCBIfam" id="TIGR01128">
    <property type="entry name" value="holA"/>
    <property type="match status" value="1"/>
</dbReference>
<keyword evidence="6" id="KW-0239">DNA-directed DNA polymerase</keyword>
<sequence length="340" mass="38930">MALTQKDLTINKPLSPIYVLFGKQSYLIQLIKDKIINQALTQEEKDFNLSSYNMEETPIEAAIEDAETLPFIGEKRVVVIENPYFLTAERSKSKVEHHLKQFEKYIESPSPGTVLIVIAFYEKLDQRKKLVKLLTKASKTYELSQLTDDLLFKLLENIALDYDAHYTKEGHEQLLALVGPHLTYLANEVKKFALYCGKDHPIDKSIVNELGARSLENNVFSLVDMVMRKQTANAYHLLNDLLKQKEEPVRLLALISRQIRIVYQVSLFQNEGYTQKQMAAKLKLHPYAVKIASGQAKAFNRQDLERALSQCAEADYQMKNGSMEKTLALELLIHKLAQIK</sequence>
<dbReference type="SUPFAM" id="SSF48019">
    <property type="entry name" value="post-AAA+ oligomerization domain-like"/>
    <property type="match status" value="1"/>
</dbReference>
<organism evidence="11 12">
    <name type="scientific">Scopulibacillus cellulosilyticus</name>
    <dbReference type="NCBI Taxonomy" id="2665665"/>
    <lineage>
        <taxon>Bacteria</taxon>
        <taxon>Bacillati</taxon>
        <taxon>Bacillota</taxon>
        <taxon>Bacilli</taxon>
        <taxon>Bacillales</taxon>
        <taxon>Sporolactobacillaceae</taxon>
        <taxon>Scopulibacillus</taxon>
    </lineage>
</organism>
<evidence type="ECO:0000313" key="12">
    <source>
        <dbReference type="Proteomes" id="UP001596505"/>
    </source>
</evidence>